<dbReference type="EMBL" id="UINC01103668">
    <property type="protein sequence ID" value="SVC66217.1"/>
    <property type="molecule type" value="Genomic_DNA"/>
</dbReference>
<keyword evidence="1" id="KW-0812">Transmembrane</keyword>
<evidence type="ECO:0008006" key="3">
    <source>
        <dbReference type="Google" id="ProtNLM"/>
    </source>
</evidence>
<dbReference type="AlphaFoldDB" id="A0A382P0D3"/>
<evidence type="ECO:0000256" key="1">
    <source>
        <dbReference type="SAM" id="Phobius"/>
    </source>
</evidence>
<name>A0A382P0D3_9ZZZZ</name>
<sequence>MLGGFLALLAAATFGLNSVATRRGVLTGTVAQGLAITVPIAVPIFFIVCLTTDSLGILSDLPVESFLLLGIAGV</sequence>
<organism evidence="2">
    <name type="scientific">marine metagenome</name>
    <dbReference type="NCBI Taxonomy" id="408172"/>
    <lineage>
        <taxon>unclassified sequences</taxon>
        <taxon>metagenomes</taxon>
        <taxon>ecological metagenomes</taxon>
    </lineage>
</organism>
<proteinExistence type="predicted"/>
<accession>A0A382P0D3</accession>
<feature type="non-terminal residue" evidence="2">
    <location>
        <position position="74"/>
    </location>
</feature>
<keyword evidence="1" id="KW-0472">Membrane</keyword>
<reference evidence="2" key="1">
    <citation type="submission" date="2018-05" db="EMBL/GenBank/DDBJ databases">
        <authorList>
            <person name="Lanie J.A."/>
            <person name="Ng W.-L."/>
            <person name="Kazmierczak K.M."/>
            <person name="Andrzejewski T.M."/>
            <person name="Davidsen T.M."/>
            <person name="Wayne K.J."/>
            <person name="Tettelin H."/>
            <person name="Glass J.I."/>
            <person name="Rusch D."/>
            <person name="Podicherti R."/>
            <person name="Tsui H.-C.T."/>
            <person name="Winkler M.E."/>
        </authorList>
    </citation>
    <scope>NUCLEOTIDE SEQUENCE</scope>
</reference>
<gene>
    <name evidence="2" type="ORF">METZ01_LOCUS319071</name>
</gene>
<feature type="transmembrane region" description="Helical" evidence="1">
    <location>
        <begin position="30"/>
        <end position="50"/>
    </location>
</feature>
<keyword evidence="1" id="KW-1133">Transmembrane helix</keyword>
<protein>
    <recommendedName>
        <fullName evidence="3">EamA family transporter</fullName>
    </recommendedName>
</protein>
<evidence type="ECO:0000313" key="2">
    <source>
        <dbReference type="EMBL" id="SVC66217.1"/>
    </source>
</evidence>